<keyword evidence="1" id="KW-1133">Transmembrane helix</keyword>
<organism evidence="2 3">
    <name type="scientific">Nocardioides agri</name>
    <dbReference type="NCBI Taxonomy" id="2682843"/>
    <lineage>
        <taxon>Bacteria</taxon>
        <taxon>Bacillati</taxon>
        <taxon>Actinomycetota</taxon>
        <taxon>Actinomycetes</taxon>
        <taxon>Propionibacteriales</taxon>
        <taxon>Nocardioidaceae</taxon>
        <taxon>Nocardioides</taxon>
    </lineage>
</organism>
<feature type="transmembrane region" description="Helical" evidence="1">
    <location>
        <begin position="146"/>
        <end position="165"/>
    </location>
</feature>
<name>A0A6L6XRM6_9ACTN</name>
<dbReference type="Proteomes" id="UP000473525">
    <property type="component" value="Unassembled WGS sequence"/>
</dbReference>
<evidence type="ECO:0000313" key="3">
    <source>
        <dbReference type="Proteomes" id="UP000473525"/>
    </source>
</evidence>
<keyword evidence="1" id="KW-0472">Membrane</keyword>
<sequence>MTTSAPARRRTWALWGVAAGVLGAIGTVGTDVRPDGKRDGSSLVTAADIADLSRATYHVGVVAGYLAVAALLVFAGVWRRWSDDALPRSAAARVVGNGVVAGAGALALGYGFKGAMAVYLPGGSDHGGYDDQGLFVYYMLNDFGSYVGWLPIMVGAGAVAWLGLVSRAVPRWVGAWSVLALLPPVVLLLATGLPGFPGVVGGVWLTVASLGIAFSRPAASVPR</sequence>
<evidence type="ECO:0008006" key="4">
    <source>
        <dbReference type="Google" id="ProtNLM"/>
    </source>
</evidence>
<dbReference type="RefSeq" id="WP_157342881.1">
    <property type="nucleotide sequence ID" value="NZ_WSEK01000004.1"/>
</dbReference>
<evidence type="ECO:0000256" key="1">
    <source>
        <dbReference type="SAM" id="Phobius"/>
    </source>
</evidence>
<keyword evidence="3" id="KW-1185">Reference proteome</keyword>
<feature type="transmembrane region" description="Helical" evidence="1">
    <location>
        <begin position="90"/>
        <end position="112"/>
    </location>
</feature>
<reference evidence="2 3" key="1">
    <citation type="submission" date="2019-12" db="EMBL/GenBank/DDBJ databases">
        <authorList>
            <person name="Huq M.A."/>
        </authorList>
    </citation>
    <scope>NUCLEOTIDE SEQUENCE [LARGE SCALE GENOMIC DNA]</scope>
    <source>
        <strain evidence="2 3">MAH-18</strain>
    </source>
</reference>
<protein>
    <recommendedName>
        <fullName evidence="4">DUF4386 family protein</fullName>
    </recommendedName>
</protein>
<feature type="transmembrane region" description="Helical" evidence="1">
    <location>
        <begin position="172"/>
        <end position="190"/>
    </location>
</feature>
<gene>
    <name evidence="2" type="ORF">GON03_12750</name>
</gene>
<proteinExistence type="predicted"/>
<feature type="transmembrane region" description="Helical" evidence="1">
    <location>
        <begin position="12"/>
        <end position="30"/>
    </location>
</feature>
<feature type="transmembrane region" description="Helical" evidence="1">
    <location>
        <begin position="196"/>
        <end position="214"/>
    </location>
</feature>
<dbReference type="EMBL" id="WSEK01000004">
    <property type="protein sequence ID" value="MVQ50051.1"/>
    <property type="molecule type" value="Genomic_DNA"/>
</dbReference>
<evidence type="ECO:0000313" key="2">
    <source>
        <dbReference type="EMBL" id="MVQ50051.1"/>
    </source>
</evidence>
<feature type="transmembrane region" description="Helical" evidence="1">
    <location>
        <begin position="57"/>
        <end position="78"/>
    </location>
</feature>
<accession>A0A6L6XRM6</accession>
<keyword evidence="1" id="KW-0812">Transmembrane</keyword>
<dbReference type="AlphaFoldDB" id="A0A6L6XRM6"/>
<comment type="caution">
    <text evidence="2">The sequence shown here is derived from an EMBL/GenBank/DDBJ whole genome shotgun (WGS) entry which is preliminary data.</text>
</comment>